<name>A0A100XZ45_9EURY</name>
<keyword evidence="1" id="KW-1133">Transmembrane helix</keyword>
<protein>
    <submittedName>
        <fullName evidence="2">Uncharacterized protein</fullName>
    </submittedName>
</protein>
<evidence type="ECO:0000313" key="2">
    <source>
        <dbReference type="EMBL" id="KUH34366.1"/>
    </source>
</evidence>
<sequence>MDEDTKVLKDYLIFTVPHVTVLAGAILGVMMILGVPVNLALGIFASLYGAMLLILGMIIRPHVSGIRAYWLFIAFTVFLILSGCFLSLHGR</sequence>
<gene>
    <name evidence="2" type="ORF">APY94_02160</name>
</gene>
<feature type="transmembrane region" description="Helical" evidence="1">
    <location>
        <begin position="39"/>
        <end position="59"/>
    </location>
</feature>
<dbReference type="RefSeq" id="WP_058938078.1">
    <property type="nucleotide sequence ID" value="NZ_LLYW01000006.1"/>
</dbReference>
<comment type="caution">
    <text evidence="2">The sequence shown here is derived from an EMBL/GenBank/DDBJ whole genome shotgun (WGS) entry which is preliminary data.</text>
</comment>
<organism evidence="2 3">
    <name type="scientific">Thermococcus celericrescens</name>
    <dbReference type="NCBI Taxonomy" id="227598"/>
    <lineage>
        <taxon>Archaea</taxon>
        <taxon>Methanobacteriati</taxon>
        <taxon>Methanobacteriota</taxon>
        <taxon>Thermococci</taxon>
        <taxon>Thermococcales</taxon>
        <taxon>Thermococcaceae</taxon>
        <taxon>Thermococcus</taxon>
    </lineage>
</organism>
<keyword evidence="3" id="KW-1185">Reference proteome</keyword>
<dbReference type="Proteomes" id="UP000053462">
    <property type="component" value="Unassembled WGS sequence"/>
</dbReference>
<feature type="transmembrane region" description="Helical" evidence="1">
    <location>
        <begin position="68"/>
        <end position="88"/>
    </location>
</feature>
<dbReference type="STRING" id="227598.APY94_02160"/>
<feature type="transmembrane region" description="Helical" evidence="1">
    <location>
        <begin position="12"/>
        <end position="33"/>
    </location>
</feature>
<dbReference type="GeneID" id="41609798"/>
<accession>A0A100XZ45</accession>
<reference evidence="2 3" key="1">
    <citation type="submission" date="2015-10" db="EMBL/GenBank/DDBJ databases">
        <title>Draft genome sequence of Thermococcus celericrescens strain DSM 17994.</title>
        <authorList>
            <person name="Hong S.-J."/>
            <person name="Park C.-E."/>
            <person name="Shin J.-H."/>
        </authorList>
    </citation>
    <scope>NUCLEOTIDE SEQUENCE [LARGE SCALE GENOMIC DNA]</scope>
    <source>
        <strain evidence="2 3">DSM 17994</strain>
    </source>
</reference>
<proteinExistence type="predicted"/>
<evidence type="ECO:0000313" key="3">
    <source>
        <dbReference type="Proteomes" id="UP000053462"/>
    </source>
</evidence>
<dbReference type="EMBL" id="LLYW01000006">
    <property type="protein sequence ID" value="KUH34366.1"/>
    <property type="molecule type" value="Genomic_DNA"/>
</dbReference>
<keyword evidence="1" id="KW-0472">Membrane</keyword>
<dbReference type="OrthoDB" id="86035at2157"/>
<evidence type="ECO:0000256" key="1">
    <source>
        <dbReference type="SAM" id="Phobius"/>
    </source>
</evidence>
<keyword evidence="1" id="KW-0812">Transmembrane</keyword>
<dbReference type="AlphaFoldDB" id="A0A100XZ45"/>